<evidence type="ECO:0000313" key="3">
    <source>
        <dbReference type="EMBL" id="KAK9817616.1"/>
    </source>
</evidence>
<sequence length="1197" mass="124907">MAGRRPVSARGSSESARQPAAGSSRDDPPDRNAPPGIVIWDLENCAVPARCNDQLPALVKALRSSFRASRVVTAAEIPATNKAKTDQLRALSYSDVEVLTFLRPDTVNSSEKKHSSADFMLKRALQRFLSTPCQGSRVTLITSDADFISEIYHVQDFGLQVHLLCDVEHCSNVLKEAADTFQDWRAFLCLHCDVPPSGEFDAPAPRHCPAIPSNLPAKSPAVPNLTISQLPPRLTPPPPVPASSMAAVFAATQNAVVLSSYAPYVTQTAVEAHALRFAQQAGPILRLHTKPSSEGGFHCVVNFMDAKAAEAAVMRLRPPPVGGKVPIAQCWTGKLQAYLSRPSAANAAQNATVQPPDPFVPASRPAREPPVVPSPLLEPIPLQALTKDIAPSPELAATIAILFYPLSTAEAAAAKHAREFAAPFGKISSLLVKRHAVKGLYTLATFAELEAAAAATAAELTSPISGHLPRVVQWTSQLKSEFAGAGAQSTPAHTASSSTARPVSSAARPAQPDNSRPAGRPRDTFAGRGASATPMHNSRHGVLADSSRRPASAGAVPASAAPPHILNRPAADRPSSNHRLEASTRPVSASVAASAFKPAALASTTTSSSRPLGSGLHPANPLQPETFRPSSAPKILSPSSLKQPLANTSPASGIHGSQDSSNLDASSVLDQETPATSSIPAAIQLPATAMQQQNGASSSPGSPDPPDVHAELLYQPGEDADQNGFVTTMPGLGDDNESCRVAVSNYPASFPASQVQMHAAAAAALYGKIQTVSVHTGMGNPALPLACIRFQSPETAGKMAGQNLPAVSGGLPVLCEWPAQQSLPLASSGAPGDLIIIISGYASHIDANGRTSHAVGSFEGISGVNFIAATKCQGRDEADSAVLISLTSSAASQFAKKHIYGLEMMLLAGPVALNWEQLSLTSARQALGLDDAAAADASLTGTLLRPGSAPAGLQQRPLSAASRTSSHGDLHSPTSHASSALEPSMPADDLPSPTPGGTQIWQLSKFPIACPLGHVQLYIAAAAAAAGQALTISVGLAKTIPYRPVAWVEMDSNVAFHPKHSRRRSPVIDGTQPVFLPSRGATSALPAPAQAPGQTVILIQGFTMPVDLMGVQRRADGCCLGLEGIHFCMATYQRENEPPPLVALVSLTTPAAFRFRARHPDRTIRPMSAGQTSLSWKEVSLPQAGKLLASPCKWLNS</sequence>
<feature type="region of interest" description="Disordered" evidence="1">
    <location>
        <begin position="1"/>
        <end position="35"/>
    </location>
</feature>
<feature type="region of interest" description="Disordered" evidence="1">
    <location>
        <begin position="483"/>
        <end position="586"/>
    </location>
</feature>
<feature type="region of interest" description="Disordered" evidence="1">
    <location>
        <begin position="946"/>
        <end position="996"/>
    </location>
</feature>
<feature type="compositionally biased region" description="Polar residues" evidence="1">
    <location>
        <begin position="637"/>
        <end position="675"/>
    </location>
</feature>
<dbReference type="GO" id="GO:0004540">
    <property type="term" value="F:RNA nuclease activity"/>
    <property type="evidence" value="ECO:0007669"/>
    <property type="project" value="InterPro"/>
</dbReference>
<feature type="region of interest" description="Disordered" evidence="1">
    <location>
        <begin position="689"/>
        <end position="711"/>
    </location>
</feature>
<dbReference type="Gene3D" id="3.40.50.1010">
    <property type="entry name" value="5'-nuclease"/>
    <property type="match status" value="1"/>
</dbReference>
<feature type="compositionally biased region" description="Low complexity" evidence="1">
    <location>
        <begin position="487"/>
        <end position="500"/>
    </location>
</feature>
<reference evidence="3 4" key="1">
    <citation type="journal article" date="2024" name="Nat. Commun.">
        <title>Phylogenomics reveals the evolutionary origins of lichenization in chlorophyte algae.</title>
        <authorList>
            <person name="Puginier C."/>
            <person name="Libourel C."/>
            <person name="Otte J."/>
            <person name="Skaloud P."/>
            <person name="Haon M."/>
            <person name="Grisel S."/>
            <person name="Petersen M."/>
            <person name="Berrin J.G."/>
            <person name="Delaux P.M."/>
            <person name="Dal Grande F."/>
            <person name="Keller J."/>
        </authorList>
    </citation>
    <scope>NUCLEOTIDE SEQUENCE [LARGE SCALE GENOMIC DNA]</scope>
    <source>
        <strain evidence="3 4">SAG 2145</strain>
    </source>
</reference>
<dbReference type="InterPro" id="IPR021139">
    <property type="entry name" value="NYN"/>
</dbReference>
<dbReference type="EMBL" id="JALJOS010000063">
    <property type="protein sequence ID" value="KAK9817616.1"/>
    <property type="molecule type" value="Genomic_DNA"/>
</dbReference>
<evidence type="ECO:0000313" key="4">
    <source>
        <dbReference type="Proteomes" id="UP001438707"/>
    </source>
</evidence>
<dbReference type="AlphaFoldDB" id="A0AAW1PVA4"/>
<feature type="compositionally biased region" description="Low complexity" evidence="1">
    <location>
        <begin position="549"/>
        <end position="563"/>
    </location>
</feature>
<accession>A0AAW1PVA4</accession>
<organism evidence="3 4">
    <name type="scientific">Apatococcus lobatus</name>
    <dbReference type="NCBI Taxonomy" id="904363"/>
    <lineage>
        <taxon>Eukaryota</taxon>
        <taxon>Viridiplantae</taxon>
        <taxon>Chlorophyta</taxon>
        <taxon>core chlorophytes</taxon>
        <taxon>Trebouxiophyceae</taxon>
        <taxon>Chlorellales</taxon>
        <taxon>Chlorellaceae</taxon>
        <taxon>Apatococcus</taxon>
    </lineage>
</organism>
<dbReference type="Pfam" id="PF01936">
    <property type="entry name" value="NYN"/>
    <property type="match status" value="1"/>
</dbReference>
<comment type="caution">
    <text evidence="3">The sequence shown here is derived from an EMBL/GenBank/DDBJ whole genome shotgun (WGS) entry which is preliminary data.</text>
</comment>
<feature type="domain" description="NYN" evidence="2">
    <location>
        <begin position="38"/>
        <end position="183"/>
    </location>
</feature>
<name>A0AAW1PVA4_9CHLO</name>
<feature type="compositionally biased region" description="Polar residues" evidence="1">
    <location>
        <begin position="961"/>
        <end position="978"/>
    </location>
</feature>
<keyword evidence="4" id="KW-1185">Reference proteome</keyword>
<protein>
    <recommendedName>
        <fullName evidence="2">NYN domain-containing protein</fullName>
    </recommendedName>
</protein>
<evidence type="ECO:0000259" key="2">
    <source>
        <dbReference type="Pfam" id="PF01936"/>
    </source>
</evidence>
<feature type="region of interest" description="Disordered" evidence="1">
    <location>
        <begin position="602"/>
        <end position="675"/>
    </location>
</feature>
<gene>
    <name evidence="3" type="ORF">WJX74_004135</name>
</gene>
<proteinExistence type="predicted"/>
<evidence type="ECO:0000256" key="1">
    <source>
        <dbReference type="SAM" id="MobiDB-lite"/>
    </source>
</evidence>
<dbReference type="Proteomes" id="UP001438707">
    <property type="component" value="Unassembled WGS sequence"/>
</dbReference>